<sequence length="705" mass="72368">MSEPTLSQLLDRAVHHAPPMDLATDELLAAGRGRVRRRRAAGAGGVLGAVAVVAAVWGGLAGGAGSLQGTTDLGPAGPVWEQGEVVDAALFTGLQTIDDEGVEHLYDGRLTRSAGTGPVVLELSDGGAVVERIPAESPVQGLEVFAGERMTVALWAEPEGVVSSVPLVGPVDPGGPAGRTQGPEISGEQTAYAVWPAGVAGLSVPDQVRDVYLIGRDEVAALSGAGVESAQLRAGGQRALAWSDPATGVWGYAVDDQAYPVLVQLGDQPAQTSGYVASEDGFAIAVHLLPEGASVRTDEAVAGRVDSAVLSGREVVLAEARGDDAPDVSFRLGQREYTGQTYQDDLLTLDLGSQLLSPAESLEQPGALQLLTGSGERSVLTLGAEELEQGLVTSTVDGRSVVVATGWDGGAGVLADARVELDDGSGPRWVVPDDVAQIVLTDGRLVSVLVVDLAGSDQVVTVGRRDGDQVQRWEPPVLAAGVEWRQVDGAPVPFVEGRPLARVADGPPDGVRHYAEGQGSARGYVVLQGQAAGATFVPLLEGDGELLTAPEMVHQMDEVEVDGDVSTVLTIVGGLDADGRSTLAGVAAQRAAEGAANTWTVVGDASSAHLVVDPGLVVTLGAEQGVWLVHPTGSVDPAQLQAGRIGQDLALLGIAPGTESTLVAVHPEDAPAPRVGVDDGQLEPVVTHRVPQLDLVVRVWTLTGP</sequence>
<keyword evidence="1" id="KW-1133">Transmembrane helix</keyword>
<proteinExistence type="predicted"/>
<keyword evidence="1" id="KW-0472">Membrane</keyword>
<protein>
    <submittedName>
        <fullName evidence="2">Uncharacterized protein</fullName>
    </submittedName>
</protein>
<evidence type="ECO:0000313" key="2">
    <source>
        <dbReference type="EMBL" id="SOC53956.1"/>
    </source>
</evidence>
<gene>
    <name evidence="2" type="ORF">SAMN05421879_102284</name>
</gene>
<keyword evidence="1" id="KW-0812">Transmembrane</keyword>
<dbReference type="EMBL" id="OBQK01000002">
    <property type="protein sequence ID" value="SOC53956.1"/>
    <property type="molecule type" value="Genomic_DNA"/>
</dbReference>
<keyword evidence="3" id="KW-1185">Reference proteome</keyword>
<name>A0A285VL68_9MICO</name>
<dbReference type="AlphaFoldDB" id="A0A285VL68"/>
<organism evidence="2 3">
    <name type="scientific">Ornithinimicrobium cerasi</name>
    <dbReference type="NCBI Taxonomy" id="2248773"/>
    <lineage>
        <taxon>Bacteria</taxon>
        <taxon>Bacillati</taxon>
        <taxon>Actinomycetota</taxon>
        <taxon>Actinomycetes</taxon>
        <taxon>Micrococcales</taxon>
        <taxon>Ornithinimicrobiaceae</taxon>
        <taxon>Ornithinimicrobium</taxon>
    </lineage>
</organism>
<reference evidence="3" key="1">
    <citation type="submission" date="2017-08" db="EMBL/GenBank/DDBJ databases">
        <authorList>
            <person name="Varghese N."/>
            <person name="Submissions S."/>
        </authorList>
    </citation>
    <scope>NUCLEOTIDE SEQUENCE [LARGE SCALE GENOMIC DNA]</scope>
    <source>
        <strain evidence="3">USBA17B2</strain>
    </source>
</reference>
<evidence type="ECO:0000313" key="3">
    <source>
        <dbReference type="Proteomes" id="UP000219688"/>
    </source>
</evidence>
<dbReference type="Proteomes" id="UP000219688">
    <property type="component" value="Unassembled WGS sequence"/>
</dbReference>
<evidence type="ECO:0000256" key="1">
    <source>
        <dbReference type="SAM" id="Phobius"/>
    </source>
</evidence>
<feature type="transmembrane region" description="Helical" evidence="1">
    <location>
        <begin position="40"/>
        <end position="60"/>
    </location>
</feature>
<dbReference type="RefSeq" id="WP_097187311.1">
    <property type="nucleotide sequence ID" value="NZ_OBQK01000002.1"/>
</dbReference>
<accession>A0A285VL68</accession>